<keyword evidence="2" id="KW-0472">Membrane</keyword>
<evidence type="ECO:0000259" key="4">
    <source>
        <dbReference type="Pfam" id="PF14257"/>
    </source>
</evidence>
<protein>
    <recommendedName>
        <fullName evidence="4">DUF4349 domain-containing protein</fullName>
    </recommendedName>
</protein>
<keyword evidence="2" id="KW-0812">Transmembrane</keyword>
<proteinExistence type="predicted"/>
<reference evidence="5 6" key="1">
    <citation type="submission" date="2018-03" db="EMBL/GenBank/DDBJ databases">
        <title>Bacillus urumqiensis sp. nov., a moderately haloalkaliphilic bacterium isolated from a salt lake.</title>
        <authorList>
            <person name="Zhao B."/>
            <person name="Liao Z."/>
        </authorList>
    </citation>
    <scope>NUCLEOTIDE SEQUENCE [LARGE SCALE GENOMIC DNA]</scope>
    <source>
        <strain evidence="5 6">BZ-SZ-XJ18</strain>
    </source>
</reference>
<sequence>MRRKGLFFISLVLAVLLLGACMDQSNTAENNTADMNAADDAAVNEAEQEDTEAGGWAEEESEAPAAAEDSGSQPPVTETESFGQQVIYTAEMSIIVEDYDQVEQNLRDEVASRQGYVVDSTMQQEGEEERQSGSMTVRVPRESFEDMLTAAEAGAVEVESLSTRGNDVSEEYVDLEARLRSQEIVEERLLSFMEDADSTDSLLQISSDLSDVRNEIERVQGRMNYLDDQIAYSTITIAIREERVHVEPLQDQASLNTWERAESMFMSTVNSILQAGASLFVFVVGASPVLIPLLLLAAVSFWWFRRRRMAPRTEG</sequence>
<feature type="chain" id="PRO_5015176627" description="DUF4349 domain-containing protein" evidence="3">
    <location>
        <begin position="29"/>
        <end position="315"/>
    </location>
</feature>
<feature type="transmembrane region" description="Helical" evidence="2">
    <location>
        <begin position="279"/>
        <end position="304"/>
    </location>
</feature>
<evidence type="ECO:0000313" key="5">
    <source>
        <dbReference type="EMBL" id="PRO67290.1"/>
    </source>
</evidence>
<keyword evidence="2" id="KW-1133">Transmembrane helix</keyword>
<dbReference type="PROSITE" id="PS51257">
    <property type="entry name" value="PROKAR_LIPOPROTEIN"/>
    <property type="match status" value="1"/>
</dbReference>
<dbReference type="Proteomes" id="UP000243650">
    <property type="component" value="Unassembled WGS sequence"/>
</dbReference>
<accession>A0A2P6MM18</accession>
<evidence type="ECO:0000256" key="3">
    <source>
        <dbReference type="SAM" id="SignalP"/>
    </source>
</evidence>
<dbReference type="RefSeq" id="WP_105957673.1">
    <property type="nucleotide sequence ID" value="NZ_PVNS01000001.1"/>
</dbReference>
<dbReference type="InterPro" id="IPR025645">
    <property type="entry name" value="DUF4349"/>
</dbReference>
<organism evidence="5 6">
    <name type="scientific">Alkalicoccus urumqiensis</name>
    <name type="common">Bacillus urumqiensis</name>
    <dbReference type="NCBI Taxonomy" id="1548213"/>
    <lineage>
        <taxon>Bacteria</taxon>
        <taxon>Bacillati</taxon>
        <taxon>Bacillota</taxon>
        <taxon>Bacilli</taxon>
        <taxon>Bacillales</taxon>
        <taxon>Bacillaceae</taxon>
        <taxon>Alkalicoccus</taxon>
    </lineage>
</organism>
<keyword evidence="6" id="KW-1185">Reference proteome</keyword>
<feature type="domain" description="DUF4349" evidence="4">
    <location>
        <begin position="84"/>
        <end position="299"/>
    </location>
</feature>
<dbReference type="Pfam" id="PF14257">
    <property type="entry name" value="DUF4349"/>
    <property type="match status" value="1"/>
</dbReference>
<dbReference type="AlphaFoldDB" id="A0A2P6MM18"/>
<dbReference type="OrthoDB" id="5381491at2"/>
<feature type="compositionally biased region" description="Acidic residues" evidence="1">
    <location>
        <begin position="46"/>
        <end position="62"/>
    </location>
</feature>
<feature type="signal peptide" evidence="3">
    <location>
        <begin position="1"/>
        <end position="28"/>
    </location>
</feature>
<evidence type="ECO:0000256" key="1">
    <source>
        <dbReference type="SAM" id="MobiDB-lite"/>
    </source>
</evidence>
<name>A0A2P6MM18_ALKUR</name>
<keyword evidence="3" id="KW-0732">Signal</keyword>
<evidence type="ECO:0000256" key="2">
    <source>
        <dbReference type="SAM" id="Phobius"/>
    </source>
</evidence>
<gene>
    <name evidence="5" type="ORF">C6I21_01655</name>
</gene>
<feature type="region of interest" description="Disordered" evidence="1">
    <location>
        <begin position="42"/>
        <end position="80"/>
    </location>
</feature>
<evidence type="ECO:0000313" key="6">
    <source>
        <dbReference type="Proteomes" id="UP000243650"/>
    </source>
</evidence>
<comment type="caution">
    <text evidence="5">The sequence shown here is derived from an EMBL/GenBank/DDBJ whole genome shotgun (WGS) entry which is preliminary data.</text>
</comment>
<dbReference type="EMBL" id="PVNS01000001">
    <property type="protein sequence ID" value="PRO67290.1"/>
    <property type="molecule type" value="Genomic_DNA"/>
</dbReference>
<feature type="compositionally biased region" description="Low complexity" evidence="1">
    <location>
        <begin position="63"/>
        <end position="72"/>
    </location>
</feature>